<protein>
    <recommendedName>
        <fullName evidence="2">VWFA domain-containing protein</fullName>
    </recommendedName>
</protein>
<dbReference type="SMART" id="SM00327">
    <property type="entry name" value="VWA"/>
    <property type="match status" value="1"/>
</dbReference>
<dbReference type="Pfam" id="PF13519">
    <property type="entry name" value="VWA_2"/>
    <property type="match status" value="1"/>
</dbReference>
<dbReference type="OrthoDB" id="10264538at2759"/>
<reference evidence="4" key="2">
    <citation type="submission" date="2015-01" db="EMBL/GenBank/DDBJ databases">
        <title>Evolutionary Origins and Diversification of the Mycorrhizal Mutualists.</title>
        <authorList>
            <consortium name="DOE Joint Genome Institute"/>
            <consortium name="Mycorrhizal Genomics Consortium"/>
            <person name="Kohler A."/>
            <person name="Kuo A."/>
            <person name="Nagy L.G."/>
            <person name="Floudas D."/>
            <person name="Copeland A."/>
            <person name="Barry K.W."/>
            <person name="Cichocki N."/>
            <person name="Veneault-Fourrey C."/>
            <person name="LaButti K."/>
            <person name="Lindquist E.A."/>
            <person name="Lipzen A."/>
            <person name="Lundell T."/>
            <person name="Morin E."/>
            <person name="Murat C."/>
            <person name="Riley R."/>
            <person name="Ohm R."/>
            <person name="Sun H."/>
            <person name="Tunlid A."/>
            <person name="Henrissat B."/>
            <person name="Grigoriev I.V."/>
            <person name="Hibbett D.S."/>
            <person name="Martin F."/>
        </authorList>
    </citation>
    <scope>NUCLEOTIDE SEQUENCE [LARGE SCALE GENOMIC DNA]</scope>
    <source>
        <strain evidence="4">MUT 4182</strain>
    </source>
</reference>
<dbReference type="Pfam" id="PF14624">
    <property type="entry name" value="Vwaint"/>
    <property type="match status" value="1"/>
</dbReference>
<dbReference type="Pfam" id="PF14623">
    <property type="entry name" value="Vint"/>
    <property type="match status" value="1"/>
</dbReference>
<dbReference type="Gene3D" id="3.40.50.410">
    <property type="entry name" value="von Willebrand factor, type A domain"/>
    <property type="match status" value="1"/>
</dbReference>
<dbReference type="SUPFAM" id="SSF53300">
    <property type="entry name" value="vWA-like"/>
    <property type="match status" value="1"/>
</dbReference>
<accession>A0A0C3LLM4</accession>
<feature type="region of interest" description="Disordered" evidence="1">
    <location>
        <begin position="37"/>
        <end position="60"/>
    </location>
</feature>
<feature type="compositionally biased region" description="Basic and acidic residues" evidence="1">
    <location>
        <begin position="46"/>
        <end position="60"/>
    </location>
</feature>
<feature type="domain" description="VWFA" evidence="2">
    <location>
        <begin position="67"/>
        <end position="300"/>
    </location>
</feature>
<dbReference type="AlphaFoldDB" id="A0A0C3LLM4"/>
<dbReference type="PANTHER" id="PTHR10579:SF43">
    <property type="entry name" value="ZINC FINGER (C3HC4-TYPE RING FINGER) FAMILY PROTEIN"/>
    <property type="match status" value="1"/>
</dbReference>
<dbReference type="STRING" id="1051891.A0A0C3LLM4"/>
<reference evidence="3 4" key="1">
    <citation type="submission" date="2014-04" db="EMBL/GenBank/DDBJ databases">
        <authorList>
            <consortium name="DOE Joint Genome Institute"/>
            <person name="Kuo A."/>
            <person name="Girlanda M."/>
            <person name="Perotto S."/>
            <person name="Kohler A."/>
            <person name="Nagy L.G."/>
            <person name="Floudas D."/>
            <person name="Copeland A."/>
            <person name="Barry K.W."/>
            <person name="Cichocki N."/>
            <person name="Veneault-Fourrey C."/>
            <person name="LaButti K."/>
            <person name="Lindquist E.A."/>
            <person name="Lipzen A."/>
            <person name="Lundell T."/>
            <person name="Morin E."/>
            <person name="Murat C."/>
            <person name="Sun H."/>
            <person name="Tunlid A."/>
            <person name="Henrissat B."/>
            <person name="Grigoriev I.V."/>
            <person name="Hibbett D.S."/>
            <person name="Martin F."/>
            <person name="Nordberg H.P."/>
            <person name="Cantor M.N."/>
            <person name="Hua S.X."/>
        </authorList>
    </citation>
    <scope>NUCLEOTIDE SEQUENCE [LARGE SCALE GENOMIC DNA]</scope>
    <source>
        <strain evidence="3 4">MUT 4182</strain>
    </source>
</reference>
<evidence type="ECO:0000259" key="2">
    <source>
        <dbReference type="PROSITE" id="PS50234"/>
    </source>
</evidence>
<evidence type="ECO:0000313" key="3">
    <source>
        <dbReference type="EMBL" id="KIO22247.1"/>
    </source>
</evidence>
<dbReference type="EMBL" id="KN823114">
    <property type="protein sequence ID" value="KIO22247.1"/>
    <property type="molecule type" value="Genomic_DNA"/>
</dbReference>
<dbReference type="InterPro" id="IPR039510">
    <property type="entry name" value="Vint_dom"/>
</dbReference>
<dbReference type="InterPro" id="IPR036465">
    <property type="entry name" value="vWFA_dom_sf"/>
</dbReference>
<evidence type="ECO:0000256" key="1">
    <source>
        <dbReference type="SAM" id="MobiDB-lite"/>
    </source>
</evidence>
<dbReference type="InterPro" id="IPR002035">
    <property type="entry name" value="VWF_A"/>
</dbReference>
<dbReference type="Proteomes" id="UP000054248">
    <property type="component" value="Unassembled WGS sequence"/>
</dbReference>
<dbReference type="InterPro" id="IPR051266">
    <property type="entry name" value="CLCR"/>
</dbReference>
<dbReference type="InterPro" id="IPR032838">
    <property type="entry name" value="Vwaint_dom"/>
</dbReference>
<dbReference type="HOGENOM" id="CLU_013635_0_0_1"/>
<gene>
    <name evidence="3" type="ORF">M407DRAFT_28195</name>
</gene>
<dbReference type="PROSITE" id="PS50234">
    <property type="entry name" value="VWFA"/>
    <property type="match status" value="1"/>
</dbReference>
<organism evidence="3 4">
    <name type="scientific">Tulasnella calospora MUT 4182</name>
    <dbReference type="NCBI Taxonomy" id="1051891"/>
    <lineage>
        <taxon>Eukaryota</taxon>
        <taxon>Fungi</taxon>
        <taxon>Dikarya</taxon>
        <taxon>Basidiomycota</taxon>
        <taxon>Agaricomycotina</taxon>
        <taxon>Agaricomycetes</taxon>
        <taxon>Cantharellales</taxon>
        <taxon>Tulasnellaceae</taxon>
        <taxon>Tulasnella</taxon>
    </lineage>
</organism>
<name>A0A0C3LLM4_9AGAM</name>
<keyword evidence="4" id="KW-1185">Reference proteome</keyword>
<sequence length="833" mass="88371">MVTLDAPPPAYDESLSQIDLTLTADPSGKDVLITVKPPAAPTAADTTKEKDEKEEKEELKAKRAPVDFVLTIDVSGSMASEAPVPGENERTGLSVLDVVKHAANTIITTMKPEDRIAIVSFTGTAKVVLPLTHTTEEGKSKALKEVESLRPLDSTNLWDGLKQSMNILTGASPASDPGSPGGAIASLAAAGSAIAAGIANVTVGTSLPRPQYGDSKHRLASIFLLTDGLPNVEPPRGHIPMLKLYLESQPKDKTKFTINTFGFGYSLDSKLLNEIAKIGNGHFGFIADSGMVGTNFVHAVANTYATYAEGLYVDIEVDDDKVAKEMEVLGAFDVKRASWGVQVPLGQLQYGQTREMVIRLPRSLSKSPVTVTARCRPWDSDDEVKTTRVISDAHVPPSESTTDPGLLYHSFRSDFASAVHKEIASSGSNSRGGYVRQYPVPSNAATAFKDLASRIRAAFPGEKPADPSAASDALDLAEDISGQVLLGIADSGAFNKWGLHYLLSLSRSHQRQQCGNFKDPGLQSYGRDSSLFKTTRDEIDTTFDDLPPPKPSLGVSPYYGAIPPPPAGGLGLPQGLVGGAAPPPGAMASPARVMARQHWSGASLSLGDASAAPTSSASFKMSRYNSRSAPCFAGPSIIQLSNGDNIPVQRLVVGSSVKTPLGSAKVIGIVRTYSPNGSFDLCALGDGLLITPWHPVYVAEEGKWRFPADIATPKQTACDSVYSLILEENEDSDSHAVLIGGIRCVAMGHGVVDPADVRSHPFLSNHFSVMQALKTHPQFANGPVNAFGTLKDTETGLMCGFMWKRNAELSSNVLPAFSSLLLDADSRPVTVEA</sequence>
<dbReference type="PANTHER" id="PTHR10579">
    <property type="entry name" value="CALCIUM-ACTIVATED CHLORIDE CHANNEL REGULATOR"/>
    <property type="match status" value="1"/>
</dbReference>
<proteinExistence type="predicted"/>
<evidence type="ECO:0000313" key="4">
    <source>
        <dbReference type="Proteomes" id="UP000054248"/>
    </source>
</evidence>